<dbReference type="Proteomes" id="UP000005444">
    <property type="component" value="Chromosome"/>
</dbReference>
<dbReference type="FunFam" id="3.30.460.10:FF:000015">
    <property type="entry name" value="Ribosomal silencing factor RsfS"/>
    <property type="match status" value="1"/>
</dbReference>
<protein>
    <recommendedName>
        <fullName evidence="5">Ribosomal silencing factor RsfS</fullName>
    </recommendedName>
</protein>
<dbReference type="GO" id="GO:0017148">
    <property type="term" value="P:negative regulation of translation"/>
    <property type="evidence" value="ECO:0007669"/>
    <property type="project" value="UniProtKB-UniRule"/>
</dbReference>
<dbReference type="GO" id="GO:0090071">
    <property type="term" value="P:negative regulation of ribosome biogenesis"/>
    <property type="evidence" value="ECO:0007669"/>
    <property type="project" value="UniProtKB-UniRule"/>
</dbReference>
<dbReference type="Gene3D" id="3.30.460.10">
    <property type="entry name" value="Beta Polymerase, domain 2"/>
    <property type="match status" value="1"/>
</dbReference>
<dbReference type="SUPFAM" id="SSF81301">
    <property type="entry name" value="Nucleotidyltransferase"/>
    <property type="match status" value="1"/>
</dbReference>
<dbReference type="HOGENOM" id="CLU_092688_2_2_9"/>
<keyword evidence="3 5" id="KW-0678">Repressor</keyword>
<evidence type="ECO:0000256" key="4">
    <source>
        <dbReference type="ARBA" id="ARBA00022845"/>
    </source>
</evidence>
<keyword evidence="2 5" id="KW-0963">Cytoplasm</keyword>
<proteinExistence type="inferred from homology"/>
<dbReference type="Pfam" id="PF02410">
    <property type="entry name" value="RsfS"/>
    <property type="match status" value="1"/>
</dbReference>
<dbReference type="RefSeq" id="WP_014215583.1">
    <property type="nucleotide sequence ID" value="NC_016605.1"/>
</dbReference>
<comment type="similarity">
    <text evidence="1 5">Belongs to the Iojap/RsfS family.</text>
</comment>
<accession>G8PDQ2</accession>
<comment type="subunit">
    <text evidence="5">Interacts with ribosomal protein uL14 (rplN).</text>
</comment>
<evidence type="ECO:0000313" key="7">
    <source>
        <dbReference type="Proteomes" id="UP000005444"/>
    </source>
</evidence>
<dbReference type="eggNOG" id="COG0799">
    <property type="taxonomic scope" value="Bacteria"/>
</dbReference>
<dbReference type="PATRIC" id="fig|701521.8.peg.1067"/>
<keyword evidence="7" id="KW-1185">Reference proteome</keyword>
<dbReference type="GO" id="GO:0042256">
    <property type="term" value="P:cytosolic ribosome assembly"/>
    <property type="evidence" value="ECO:0007669"/>
    <property type="project" value="UniProtKB-UniRule"/>
</dbReference>
<evidence type="ECO:0000256" key="5">
    <source>
        <dbReference type="HAMAP-Rule" id="MF_01477"/>
    </source>
</evidence>
<dbReference type="AlphaFoldDB" id="G8PDQ2"/>
<dbReference type="PANTHER" id="PTHR21043:SF0">
    <property type="entry name" value="MITOCHONDRIAL ASSEMBLY OF RIBOSOMAL LARGE SUBUNIT PROTEIN 1"/>
    <property type="match status" value="1"/>
</dbReference>
<dbReference type="GO" id="GO:0043023">
    <property type="term" value="F:ribosomal large subunit binding"/>
    <property type="evidence" value="ECO:0007669"/>
    <property type="project" value="TreeGrafter"/>
</dbReference>
<dbReference type="GO" id="GO:0005737">
    <property type="term" value="C:cytoplasm"/>
    <property type="evidence" value="ECO:0007669"/>
    <property type="project" value="UniProtKB-SubCell"/>
</dbReference>
<evidence type="ECO:0000256" key="2">
    <source>
        <dbReference type="ARBA" id="ARBA00022490"/>
    </source>
</evidence>
<dbReference type="HAMAP" id="MF_01477">
    <property type="entry name" value="Iojap_RsfS"/>
    <property type="match status" value="1"/>
</dbReference>
<dbReference type="InterPro" id="IPR043519">
    <property type="entry name" value="NT_sf"/>
</dbReference>
<dbReference type="EMBL" id="CP003137">
    <property type="protein sequence ID" value="AEV95387.1"/>
    <property type="molecule type" value="Genomic_DNA"/>
</dbReference>
<gene>
    <name evidence="5" type="primary">rsfS</name>
    <name evidence="6" type="ordered locus">PECL_1125</name>
</gene>
<sequence length="118" mass="13579">MNIKQTLEMVVKAADNKRAENIIALEMNEVSTLAEYFVIANADSERQVSAIADEITEQAKNNSVKIYRVEGQKASQWILIDLGEVVVNVFQTEQRKYYNLEKLWSEAKKINVQDWVTK</sequence>
<comment type="subcellular location">
    <subcellularLocation>
        <location evidence="5">Cytoplasm</location>
    </subcellularLocation>
</comment>
<name>G8PDQ2_PEDCP</name>
<reference evidence="6 7" key="1">
    <citation type="journal article" date="2012" name="J. Bacteriol.">
        <title>Complete Genome Sequence of the Beer Spoilage Organism Pediococcus claussenii ATCC BAA-344T.</title>
        <authorList>
            <person name="Pittet V."/>
            <person name="Abegunde T."/>
            <person name="Marfleet T."/>
            <person name="Haakensen M."/>
            <person name="Morrow K."/>
            <person name="Jayaprakash T."/>
            <person name="Schroeder K."/>
            <person name="Trost B."/>
            <person name="Byrns S."/>
            <person name="Bergsveinson J."/>
            <person name="Kusalik A."/>
            <person name="Ziola B."/>
        </authorList>
    </citation>
    <scope>NUCLEOTIDE SEQUENCE [LARGE SCALE GENOMIC DNA]</scope>
    <source>
        <strain evidence="6 7">ATCC BAA-344</strain>
    </source>
</reference>
<dbReference type="PANTHER" id="PTHR21043">
    <property type="entry name" value="IOJAP SUPERFAMILY ORTHOLOG"/>
    <property type="match status" value="1"/>
</dbReference>
<organism evidence="6 7">
    <name type="scientific">Pediococcus claussenii (strain ATCC BAA-344 / DSM 14800 / JCM 18046 / KCTC 3811 / LMG 21948 / P06)</name>
    <dbReference type="NCBI Taxonomy" id="701521"/>
    <lineage>
        <taxon>Bacteria</taxon>
        <taxon>Bacillati</taxon>
        <taxon>Bacillota</taxon>
        <taxon>Bacilli</taxon>
        <taxon>Lactobacillales</taxon>
        <taxon>Lactobacillaceae</taxon>
        <taxon>Pediococcus</taxon>
    </lineage>
</organism>
<dbReference type="InterPro" id="IPR004394">
    <property type="entry name" value="Iojap/RsfS/C7orf30"/>
</dbReference>
<comment type="function">
    <text evidence="5">Functions as a ribosomal silencing factor. Interacts with ribosomal protein uL14 (rplN), blocking formation of intersubunit bridge B8. Prevents association of the 30S and 50S ribosomal subunits and the formation of functional ribosomes, thus repressing translation.</text>
</comment>
<keyword evidence="4 5" id="KW-0810">Translation regulation</keyword>
<dbReference type="KEGG" id="pce:PECL_1125"/>
<dbReference type="NCBIfam" id="TIGR00090">
    <property type="entry name" value="rsfS_iojap_ybeB"/>
    <property type="match status" value="1"/>
</dbReference>
<evidence type="ECO:0000256" key="3">
    <source>
        <dbReference type="ARBA" id="ARBA00022491"/>
    </source>
</evidence>
<evidence type="ECO:0000313" key="6">
    <source>
        <dbReference type="EMBL" id="AEV95387.1"/>
    </source>
</evidence>
<evidence type="ECO:0000256" key="1">
    <source>
        <dbReference type="ARBA" id="ARBA00010574"/>
    </source>
</evidence>
<dbReference type="STRING" id="701521.PECL_1125"/>